<keyword evidence="5" id="KW-0560">Oxidoreductase</keyword>
<feature type="domain" description="FAD dependent oxidoreductase" evidence="6">
    <location>
        <begin position="11"/>
        <end position="379"/>
    </location>
</feature>
<dbReference type="SUPFAM" id="SSF51905">
    <property type="entry name" value="FAD/NAD(P)-binding domain"/>
    <property type="match status" value="1"/>
</dbReference>
<comment type="caution">
    <text evidence="7">The sequence shown here is derived from an EMBL/GenBank/DDBJ whole genome shotgun (WGS) entry which is preliminary data.</text>
</comment>
<keyword evidence="8" id="KW-1185">Reference proteome</keyword>
<comment type="similarity">
    <text evidence="2">Belongs to the MSOX/MTOX family.</text>
</comment>
<evidence type="ECO:0000256" key="3">
    <source>
        <dbReference type="ARBA" id="ARBA00022630"/>
    </source>
</evidence>
<comment type="cofactor">
    <cofactor evidence="1">
        <name>FAD</name>
        <dbReference type="ChEBI" id="CHEBI:57692"/>
    </cofactor>
</comment>
<dbReference type="Proteomes" id="UP000194280">
    <property type="component" value="Unassembled WGS sequence"/>
</dbReference>
<dbReference type="InterPro" id="IPR036188">
    <property type="entry name" value="FAD/NAD-bd_sf"/>
</dbReference>
<dbReference type="Gene3D" id="3.50.50.60">
    <property type="entry name" value="FAD/NAD(P)-binding domain"/>
    <property type="match status" value="1"/>
</dbReference>
<evidence type="ECO:0000256" key="4">
    <source>
        <dbReference type="ARBA" id="ARBA00022827"/>
    </source>
</evidence>
<protein>
    <recommendedName>
        <fullName evidence="6">FAD dependent oxidoreductase domain-containing protein</fullName>
    </recommendedName>
</protein>
<evidence type="ECO:0000256" key="2">
    <source>
        <dbReference type="ARBA" id="ARBA00010989"/>
    </source>
</evidence>
<keyword evidence="3" id="KW-0285">Flavoprotein</keyword>
<name>A0A1Z5SR30_HORWE</name>
<dbReference type="EMBL" id="MUNK01000306">
    <property type="protein sequence ID" value="OTA23295.1"/>
    <property type="molecule type" value="Genomic_DNA"/>
</dbReference>
<dbReference type="GO" id="GO:0051698">
    <property type="term" value="F:saccharopine oxidase activity"/>
    <property type="evidence" value="ECO:0007669"/>
    <property type="project" value="TreeGrafter"/>
</dbReference>
<gene>
    <name evidence="7" type="ORF">BTJ68_13301</name>
</gene>
<evidence type="ECO:0000313" key="7">
    <source>
        <dbReference type="EMBL" id="OTA23295.1"/>
    </source>
</evidence>
<keyword evidence="4" id="KW-0274">FAD</keyword>
<dbReference type="Pfam" id="PF01266">
    <property type="entry name" value="DAO"/>
    <property type="match status" value="1"/>
</dbReference>
<reference evidence="7 8" key="1">
    <citation type="submission" date="2017-01" db="EMBL/GenBank/DDBJ databases">
        <title>The recent genome duplication of the halophilic yeast Hortaea werneckii: insights from long-read sequencing.</title>
        <authorList>
            <person name="Sinha S."/>
            <person name="Flibotte S."/>
            <person name="Neira M."/>
            <person name="Lenassi M."/>
            <person name="Gostincar C."/>
            <person name="Stajich J.E."/>
            <person name="Nislow C.E."/>
        </authorList>
    </citation>
    <scope>NUCLEOTIDE SEQUENCE [LARGE SCALE GENOMIC DNA]</scope>
    <source>
        <strain evidence="7 8">EXF-2000</strain>
    </source>
</reference>
<dbReference type="PANTHER" id="PTHR10961:SF26">
    <property type="entry name" value="L-SACCHAROPINE OXIDASE"/>
    <property type="match status" value="1"/>
</dbReference>
<evidence type="ECO:0000313" key="8">
    <source>
        <dbReference type="Proteomes" id="UP000194280"/>
    </source>
</evidence>
<dbReference type="STRING" id="1157616.A0A1Z5SR30"/>
<dbReference type="VEuPathDB" id="FungiDB:BTJ68_13301"/>
<evidence type="ECO:0000256" key="1">
    <source>
        <dbReference type="ARBA" id="ARBA00001974"/>
    </source>
</evidence>
<dbReference type="OrthoDB" id="2219495at2759"/>
<dbReference type="InParanoid" id="A0A1Z5SR30"/>
<organism evidence="7 8">
    <name type="scientific">Hortaea werneckii EXF-2000</name>
    <dbReference type="NCBI Taxonomy" id="1157616"/>
    <lineage>
        <taxon>Eukaryota</taxon>
        <taxon>Fungi</taxon>
        <taxon>Dikarya</taxon>
        <taxon>Ascomycota</taxon>
        <taxon>Pezizomycotina</taxon>
        <taxon>Dothideomycetes</taxon>
        <taxon>Dothideomycetidae</taxon>
        <taxon>Mycosphaerellales</taxon>
        <taxon>Teratosphaeriaceae</taxon>
        <taxon>Hortaea</taxon>
    </lineage>
</organism>
<dbReference type="GO" id="GO:0050660">
    <property type="term" value="F:flavin adenine dinucleotide binding"/>
    <property type="evidence" value="ECO:0007669"/>
    <property type="project" value="InterPro"/>
</dbReference>
<dbReference type="InterPro" id="IPR006076">
    <property type="entry name" value="FAD-dep_OxRdtase"/>
</dbReference>
<dbReference type="Gene3D" id="3.30.9.10">
    <property type="entry name" value="D-Amino Acid Oxidase, subunit A, domain 2"/>
    <property type="match status" value="1"/>
</dbReference>
<dbReference type="AlphaFoldDB" id="A0A1Z5SR30"/>
<proteinExistence type="inferred from homology"/>
<accession>A0A1Z5SR30</accession>
<evidence type="ECO:0000256" key="5">
    <source>
        <dbReference type="ARBA" id="ARBA00023002"/>
    </source>
</evidence>
<evidence type="ECO:0000259" key="6">
    <source>
        <dbReference type="Pfam" id="PF01266"/>
    </source>
</evidence>
<dbReference type="PANTHER" id="PTHR10961">
    <property type="entry name" value="PEROXISOMAL SARCOSINE OXIDASE"/>
    <property type="match status" value="1"/>
</dbReference>
<dbReference type="InterPro" id="IPR045170">
    <property type="entry name" value="MTOX"/>
</dbReference>
<dbReference type="GO" id="GO:0008115">
    <property type="term" value="F:sarcosine oxidase activity"/>
    <property type="evidence" value="ECO:0007669"/>
    <property type="project" value="TreeGrafter"/>
</dbReference>
<sequence>MAPRLDRSSSLLIVGGGTFGTSTAFHLAKRGYKNVTVLDRFPPPSEIAAGNDIYKVIRADYPEPLYANLATESVEQWRDPNGLYAGLYHRTGWLLVAPENGSSLSFIQGSIETSRDRGHPAAKFITPDEVRQTWPAYCGPMEGWKVFHNSSGGWADARTALKRMADAAVAKGVKYLCGDAGYVKNLLFDDAGNCLGTRSADGNTNFADHVILAAGAAAGSILDMEGQLVAKGHTVGHIQLSPDEVEKYRNVPIIDHFEGGIMFPPQADGIIKIGAVEFVTNRDPKRKGSPSLPRYRCDHPRDTVPKPVENRIRAWVRQLTPELAERLWFETRICWDADMPDFNFLIDNHPAHEGLSLAVGGSAHGFKFLPVIGKCIVDMLEGKLDAQTQQKWRWRPGLKVGHVQDPHPLPLIDLNDVPGWGAENAKL</sequence>